<reference evidence="1 2" key="1">
    <citation type="journal article" date="2015" name="Int. J. Syst. Evol. Microbiol.">
        <title>Carboxylicivirga linearis sp. nov., isolated from a sea cucumber culture pond.</title>
        <authorList>
            <person name="Wang F.Q."/>
            <person name="Zhou Y.X."/>
            <person name="Lin X.Z."/>
            <person name="Chen G.J."/>
            <person name="Du Z.J."/>
        </authorList>
    </citation>
    <scope>NUCLEOTIDE SEQUENCE [LARGE SCALE GENOMIC DNA]</scope>
    <source>
        <strain evidence="1 2">FB218</strain>
    </source>
</reference>
<comment type="caution">
    <text evidence="1">The sequence shown here is derived from an EMBL/GenBank/DDBJ whole genome shotgun (WGS) entry which is preliminary data.</text>
</comment>
<keyword evidence="2" id="KW-1185">Reference proteome</keyword>
<dbReference type="Proteomes" id="UP000708576">
    <property type="component" value="Unassembled WGS sequence"/>
</dbReference>
<gene>
    <name evidence="1" type="ORF">KEM10_20565</name>
</gene>
<name>A0ABS5K0I5_9BACT</name>
<accession>A0ABS5K0I5</accession>
<sequence length="74" mass="8955">MAYNRRNILQRMVDIQNITLEHTNKGVTQEHVFKTIIHPQYRICRKTFYSYLGSPAKMELKRLNNVEQQQMQLF</sequence>
<dbReference type="EMBL" id="JAGUCO010000027">
    <property type="protein sequence ID" value="MBS2100692.1"/>
    <property type="molecule type" value="Genomic_DNA"/>
</dbReference>
<protein>
    <submittedName>
        <fullName evidence="1">Uncharacterized protein</fullName>
    </submittedName>
</protein>
<organism evidence="1 2">
    <name type="scientific">Carboxylicivirga linearis</name>
    <dbReference type="NCBI Taxonomy" id="1628157"/>
    <lineage>
        <taxon>Bacteria</taxon>
        <taxon>Pseudomonadati</taxon>
        <taxon>Bacteroidota</taxon>
        <taxon>Bacteroidia</taxon>
        <taxon>Marinilabiliales</taxon>
        <taxon>Marinilabiliaceae</taxon>
        <taxon>Carboxylicivirga</taxon>
    </lineage>
</organism>
<evidence type="ECO:0000313" key="2">
    <source>
        <dbReference type="Proteomes" id="UP000708576"/>
    </source>
</evidence>
<dbReference type="RefSeq" id="WP_212219038.1">
    <property type="nucleotide sequence ID" value="NZ_JAGUCO010000027.1"/>
</dbReference>
<evidence type="ECO:0000313" key="1">
    <source>
        <dbReference type="EMBL" id="MBS2100692.1"/>
    </source>
</evidence>
<proteinExistence type="predicted"/>